<sequence>MNFYEPSRYEEEFKQIIVELNQTGRSIQGLMKEYGNATKK</sequence>
<gene>
    <name evidence="1" type="ORF">NT03LS_0886</name>
</gene>
<evidence type="ECO:0000313" key="1">
    <source>
        <dbReference type="EMBL" id="EFS00937.1"/>
    </source>
</evidence>
<dbReference type="HOGENOM" id="CLU_3292007_0_0_9"/>
<accession>E3ZN60</accession>
<reference evidence="1" key="1">
    <citation type="journal article" date="2010" name="Microbiol. Resour. Announc.">
        <title>Comparative genomics of the bacterial genus Listeria: Genome evolution is characterized by limited gene acquisition and limited gene loss.</title>
        <authorList>
            <person name="den Bakker H.C."/>
            <person name="Cummings C.A."/>
            <person name="Ferreira V."/>
            <person name="Vatta P."/>
            <person name="Orsi R.H."/>
            <person name="Degoricija L."/>
            <person name="Barker M."/>
            <person name="Petrauskene O."/>
            <person name="Furtado M.R."/>
            <person name="Wiedmann M."/>
        </authorList>
    </citation>
    <scope>NUCLEOTIDE SEQUENCE [LARGE SCALE GENOMIC DNA]</scope>
    <source>
        <strain evidence="1">FSL N1-067</strain>
    </source>
</reference>
<organism evidence="1">
    <name type="scientific">Listeria seeligeri FSL N1-067</name>
    <dbReference type="NCBI Taxonomy" id="702453"/>
    <lineage>
        <taxon>Bacteria</taxon>
        <taxon>Bacillati</taxon>
        <taxon>Bacillota</taxon>
        <taxon>Bacilli</taxon>
        <taxon>Bacillales</taxon>
        <taxon>Listeriaceae</taxon>
        <taxon>Listeria</taxon>
    </lineage>
</organism>
<protein>
    <submittedName>
        <fullName evidence="1">IS3 family transposase OrfA</fullName>
    </submittedName>
</protein>
<dbReference type="Proteomes" id="UP000004302">
    <property type="component" value="Chromosome"/>
</dbReference>
<comment type="caution">
    <text evidence="1">The sequence shown here is derived from an EMBL/GenBank/DDBJ whole genome shotgun (WGS) entry which is preliminary data.</text>
</comment>
<dbReference type="EMBL" id="ADXJ01000395">
    <property type="protein sequence ID" value="EFS00937.1"/>
    <property type="molecule type" value="Genomic_DNA"/>
</dbReference>
<dbReference type="AlphaFoldDB" id="E3ZN60"/>
<dbReference type="PATRIC" id="fig|702453.3.peg.698"/>
<proteinExistence type="predicted"/>
<dbReference type="RefSeq" id="WP_003746143.1">
    <property type="nucleotide sequence ID" value="NZ_CM001051.1"/>
</dbReference>
<name>E3ZN60_LISSE</name>